<dbReference type="PANTHER" id="PTHR22883">
    <property type="entry name" value="ZINC FINGER DHHC DOMAIN CONTAINING PROTEIN"/>
    <property type="match status" value="1"/>
</dbReference>
<proteinExistence type="inferred from homology"/>
<evidence type="ECO:0000256" key="6">
    <source>
        <dbReference type="ARBA" id="ARBA00023315"/>
    </source>
</evidence>
<comment type="catalytic activity">
    <reaction evidence="7">
        <text>L-cysteinyl-[protein] + hexadecanoyl-CoA = S-hexadecanoyl-L-cysteinyl-[protein] + CoA</text>
        <dbReference type="Rhea" id="RHEA:36683"/>
        <dbReference type="Rhea" id="RHEA-COMP:10131"/>
        <dbReference type="Rhea" id="RHEA-COMP:11032"/>
        <dbReference type="ChEBI" id="CHEBI:29950"/>
        <dbReference type="ChEBI" id="CHEBI:57287"/>
        <dbReference type="ChEBI" id="CHEBI:57379"/>
        <dbReference type="ChEBI" id="CHEBI:74151"/>
        <dbReference type="EC" id="2.3.1.225"/>
    </reaction>
</comment>
<gene>
    <name evidence="10" type="ORF">FGO68_gene11180</name>
</gene>
<evidence type="ECO:0000256" key="1">
    <source>
        <dbReference type="ARBA" id="ARBA00004141"/>
    </source>
</evidence>
<sequence>MQFEETSTASSSNSTPAVRQTIKKPSWDDVETSIDRQFPPQVRNHIRFRYCNKCRQVKPPRTHHCSICDACVRKMDHHCPWVGNCVGLYNHKFFWLFLLYAFIGCLHCSLSLFLGSDFRKMVSSIPYLLACVMSFAFGISILALLCVHTYLIANNSTTIESGSLSDCNPFLLHTQSDTGCFQKSLKNAETTFGVGEPWWRWLMPVEPLERGYQGVDVQLRRKKRIALRRPQRDAEDEV</sequence>
<feature type="compositionally biased region" description="Low complexity" evidence="8">
    <location>
        <begin position="1"/>
        <end position="15"/>
    </location>
</feature>
<dbReference type="Pfam" id="PF01529">
    <property type="entry name" value="DHHC"/>
    <property type="match status" value="1"/>
</dbReference>
<dbReference type="PANTHER" id="PTHR22883:SF147">
    <property type="entry name" value="PALMITOYLTRANSFERASE"/>
    <property type="match status" value="1"/>
</dbReference>
<evidence type="ECO:0000256" key="7">
    <source>
        <dbReference type="RuleBase" id="RU079119"/>
    </source>
</evidence>
<name>A0A8J8NRA2_HALGN</name>
<dbReference type="InterPro" id="IPR039859">
    <property type="entry name" value="PFA4/ZDH16/20/ERF2-like"/>
</dbReference>
<evidence type="ECO:0000256" key="3">
    <source>
        <dbReference type="ARBA" id="ARBA00022692"/>
    </source>
</evidence>
<feature type="domain" description="Palmitoyltransferase DHHC" evidence="9">
    <location>
        <begin position="47"/>
        <end position="161"/>
    </location>
</feature>
<accession>A0A8J8NRA2</accession>
<keyword evidence="5 7" id="KW-0472">Membrane</keyword>
<dbReference type="EMBL" id="RRYP01009910">
    <property type="protein sequence ID" value="TNV78746.1"/>
    <property type="molecule type" value="Genomic_DNA"/>
</dbReference>
<feature type="region of interest" description="Disordered" evidence="8">
    <location>
        <begin position="1"/>
        <end position="24"/>
    </location>
</feature>
<organism evidence="10 11">
    <name type="scientific">Halteria grandinella</name>
    <dbReference type="NCBI Taxonomy" id="5974"/>
    <lineage>
        <taxon>Eukaryota</taxon>
        <taxon>Sar</taxon>
        <taxon>Alveolata</taxon>
        <taxon>Ciliophora</taxon>
        <taxon>Intramacronucleata</taxon>
        <taxon>Spirotrichea</taxon>
        <taxon>Stichotrichia</taxon>
        <taxon>Sporadotrichida</taxon>
        <taxon>Halteriidae</taxon>
        <taxon>Halteria</taxon>
    </lineage>
</organism>
<dbReference type="GO" id="GO:0005783">
    <property type="term" value="C:endoplasmic reticulum"/>
    <property type="evidence" value="ECO:0007669"/>
    <property type="project" value="TreeGrafter"/>
</dbReference>
<dbReference type="GO" id="GO:0019706">
    <property type="term" value="F:protein-cysteine S-palmitoyltransferase activity"/>
    <property type="evidence" value="ECO:0007669"/>
    <property type="project" value="UniProtKB-EC"/>
</dbReference>
<reference evidence="10" key="1">
    <citation type="submission" date="2019-06" db="EMBL/GenBank/DDBJ databases">
        <authorList>
            <person name="Zheng W."/>
        </authorList>
    </citation>
    <scope>NUCLEOTIDE SEQUENCE</scope>
    <source>
        <strain evidence="10">QDHG01</strain>
    </source>
</reference>
<comment type="domain">
    <text evidence="7">The DHHC domain is required for palmitoyltransferase activity.</text>
</comment>
<evidence type="ECO:0000256" key="4">
    <source>
        <dbReference type="ARBA" id="ARBA00022989"/>
    </source>
</evidence>
<comment type="subcellular location">
    <subcellularLocation>
        <location evidence="1">Membrane</location>
        <topology evidence="1">Multi-pass membrane protein</topology>
    </subcellularLocation>
</comment>
<evidence type="ECO:0000313" key="11">
    <source>
        <dbReference type="Proteomes" id="UP000785679"/>
    </source>
</evidence>
<dbReference type="OrthoDB" id="331948at2759"/>
<comment type="caution">
    <text evidence="10">The sequence shown here is derived from an EMBL/GenBank/DDBJ whole genome shotgun (WGS) entry which is preliminary data.</text>
</comment>
<feature type="transmembrane region" description="Helical" evidence="7">
    <location>
        <begin position="127"/>
        <end position="151"/>
    </location>
</feature>
<dbReference type="GO" id="GO:0016020">
    <property type="term" value="C:membrane"/>
    <property type="evidence" value="ECO:0007669"/>
    <property type="project" value="UniProtKB-SubCell"/>
</dbReference>
<evidence type="ECO:0000256" key="2">
    <source>
        <dbReference type="ARBA" id="ARBA00022679"/>
    </source>
</evidence>
<evidence type="ECO:0000256" key="8">
    <source>
        <dbReference type="SAM" id="MobiDB-lite"/>
    </source>
</evidence>
<evidence type="ECO:0000313" key="10">
    <source>
        <dbReference type="EMBL" id="TNV78746.1"/>
    </source>
</evidence>
<dbReference type="InterPro" id="IPR001594">
    <property type="entry name" value="Palmitoyltrfase_DHHC"/>
</dbReference>
<keyword evidence="4 7" id="KW-1133">Transmembrane helix</keyword>
<comment type="similarity">
    <text evidence="7">Belongs to the DHHC palmitoyltransferase family.</text>
</comment>
<feature type="transmembrane region" description="Helical" evidence="7">
    <location>
        <begin position="93"/>
        <end position="115"/>
    </location>
</feature>
<keyword evidence="3 7" id="KW-0812">Transmembrane</keyword>
<keyword evidence="6 7" id="KW-0012">Acyltransferase</keyword>
<keyword evidence="11" id="KW-1185">Reference proteome</keyword>
<dbReference type="Proteomes" id="UP000785679">
    <property type="component" value="Unassembled WGS sequence"/>
</dbReference>
<dbReference type="AlphaFoldDB" id="A0A8J8NRA2"/>
<dbReference type="GO" id="GO:0006612">
    <property type="term" value="P:protein targeting to membrane"/>
    <property type="evidence" value="ECO:0007669"/>
    <property type="project" value="TreeGrafter"/>
</dbReference>
<evidence type="ECO:0000259" key="9">
    <source>
        <dbReference type="Pfam" id="PF01529"/>
    </source>
</evidence>
<evidence type="ECO:0000256" key="5">
    <source>
        <dbReference type="ARBA" id="ARBA00023136"/>
    </source>
</evidence>
<dbReference type="GO" id="GO:0005794">
    <property type="term" value="C:Golgi apparatus"/>
    <property type="evidence" value="ECO:0007669"/>
    <property type="project" value="TreeGrafter"/>
</dbReference>
<dbReference type="PROSITE" id="PS50216">
    <property type="entry name" value="DHHC"/>
    <property type="match status" value="1"/>
</dbReference>
<dbReference type="EC" id="2.3.1.225" evidence="7"/>
<protein>
    <recommendedName>
        <fullName evidence="7">Palmitoyltransferase</fullName>
        <ecNumber evidence="7">2.3.1.225</ecNumber>
    </recommendedName>
</protein>
<keyword evidence="2 7" id="KW-0808">Transferase</keyword>